<dbReference type="EMBL" id="CP043494">
    <property type="protein sequence ID" value="WNG52509.1"/>
    <property type="molecule type" value="Genomic_DNA"/>
</dbReference>
<accession>A0ABY9XAT4</accession>
<dbReference type="CDD" id="cd02652">
    <property type="entry name" value="nuc_hydro_2"/>
    <property type="match status" value="1"/>
</dbReference>
<evidence type="ECO:0000259" key="1">
    <source>
        <dbReference type="Pfam" id="PF01156"/>
    </source>
</evidence>
<name>A0ABY9XAT4_9BACT</name>
<organism evidence="2 3">
    <name type="scientific">Archangium minus</name>
    <dbReference type="NCBI Taxonomy" id="83450"/>
    <lineage>
        <taxon>Bacteria</taxon>
        <taxon>Pseudomonadati</taxon>
        <taxon>Myxococcota</taxon>
        <taxon>Myxococcia</taxon>
        <taxon>Myxococcales</taxon>
        <taxon>Cystobacterineae</taxon>
        <taxon>Archangiaceae</taxon>
        <taxon>Archangium</taxon>
    </lineage>
</organism>
<dbReference type="Proteomes" id="UP001611383">
    <property type="component" value="Chromosome"/>
</dbReference>
<gene>
    <name evidence="2" type="ORF">F0U60_21405</name>
</gene>
<dbReference type="PANTHER" id="PTHR43264:SF1">
    <property type="entry name" value="INOSINE_URIDINE-PREFERRING NUCLEOSIDE HYDROLASE DOMAIN-CONTAINING PROTEIN"/>
    <property type="match status" value="1"/>
</dbReference>
<dbReference type="Pfam" id="PF01156">
    <property type="entry name" value="IU_nuc_hydro"/>
    <property type="match status" value="1"/>
</dbReference>
<proteinExistence type="predicted"/>
<evidence type="ECO:0000313" key="3">
    <source>
        <dbReference type="Proteomes" id="UP001611383"/>
    </source>
</evidence>
<keyword evidence="2" id="KW-0378">Hydrolase</keyword>
<dbReference type="PANTHER" id="PTHR43264">
    <property type="match status" value="1"/>
</dbReference>
<protein>
    <submittedName>
        <fullName evidence="2">Nucleoside hydrolase</fullName>
    </submittedName>
</protein>
<keyword evidence="3" id="KW-1185">Reference proteome</keyword>
<reference evidence="2 3" key="1">
    <citation type="submission" date="2019-08" db="EMBL/GenBank/DDBJ databases">
        <title>Archangium and Cystobacter genomes.</title>
        <authorList>
            <person name="Chen I.-C.K."/>
            <person name="Wielgoss S."/>
        </authorList>
    </citation>
    <scope>NUCLEOTIDE SEQUENCE [LARGE SCALE GENOMIC DNA]</scope>
    <source>
        <strain evidence="2 3">Cbm 6</strain>
    </source>
</reference>
<dbReference type="InterPro" id="IPR001910">
    <property type="entry name" value="Inosine/uridine_hydrolase_dom"/>
</dbReference>
<dbReference type="SUPFAM" id="SSF53590">
    <property type="entry name" value="Nucleoside hydrolase"/>
    <property type="match status" value="1"/>
</dbReference>
<sequence>MGLVSLLCLGASCGTHHGPSAPPERVRLILDTDMGNDVDDALALALTHALVSRGEAELLAITLTKGGSSVAYVDAVNTFYGRPDIPIGTVEGGGPTPEDSPWLHAVLTRTRVDGQPLYPHDLQAEQAPEAVEVLRHTLAHEADGAVVLVQVGFSTNLARLLDSPPDDASPLDGRTLVARKVRRLVLMAGAFPEGAPEFNVMRDVASARRLFSDWPTPLVASGYEVGSTLVFPAESIEHDFGYVSNHPIADVYRHYKPMPYDQPTWDLTAVLYAVRPDGGDFGQSEPGRIEVDPEGRTTHRAQPGGDHRFLTVSEEQALRVRQTFVELVSRPPSD</sequence>
<dbReference type="GO" id="GO:0016787">
    <property type="term" value="F:hydrolase activity"/>
    <property type="evidence" value="ECO:0007669"/>
    <property type="project" value="UniProtKB-KW"/>
</dbReference>
<dbReference type="Gene3D" id="3.90.245.10">
    <property type="entry name" value="Ribonucleoside hydrolase-like"/>
    <property type="match status" value="1"/>
</dbReference>
<feature type="domain" description="Inosine/uridine-preferring nucleoside hydrolase" evidence="1">
    <location>
        <begin position="28"/>
        <end position="297"/>
    </location>
</feature>
<evidence type="ECO:0000313" key="2">
    <source>
        <dbReference type="EMBL" id="WNG52509.1"/>
    </source>
</evidence>
<dbReference type="InterPro" id="IPR036452">
    <property type="entry name" value="Ribo_hydro-like"/>
</dbReference>